<name>A0ABR7T3F9_HELCL</name>
<sequence length="332" mass="37520">MIEALGLTKEFRLFQRREGVMGAVRDLWDRDYQTVKAVDQIDLKVNRGEMVGYIGANGAGKSTTIKMLSGILVPSSGHLVVNGFVPHKERVEFCRRIGVVFGQRSQLWWDLAVSESFRLLSRVYRIPESVYRQRLDRFVELLEMADFLHIPVRKLSLGQRMRCELTAALLHHPDLVFLDEPTIGLDVLAKDRIRRFLSEINQELGTTVLLTTHDLSDIEALCSRVVMIDKGKIVYDGSLGKLQDSFGQGRTIKVDFSAPVNLAELHASFGHLPVRWETPESRRAIATFSAKEVAPAEVMKILIDQYPVLDIAIDATKIEEIVKEIYQGSVMV</sequence>
<evidence type="ECO:0000313" key="6">
    <source>
        <dbReference type="Proteomes" id="UP000617402"/>
    </source>
</evidence>
<keyword evidence="3 5" id="KW-0067">ATP-binding</keyword>
<dbReference type="GO" id="GO:0005524">
    <property type="term" value="F:ATP binding"/>
    <property type="evidence" value="ECO:0007669"/>
    <property type="project" value="UniProtKB-KW"/>
</dbReference>
<dbReference type="PANTHER" id="PTHR42711:SF1">
    <property type="entry name" value="ABC-TRANSPORT PROTEIN, ATP-BINDING COMPONENT"/>
    <property type="match status" value="1"/>
</dbReference>
<comment type="caution">
    <text evidence="5">The sequence shown here is derived from an EMBL/GenBank/DDBJ whole genome shotgun (WGS) entry which is preliminary data.</text>
</comment>
<gene>
    <name evidence="5" type="ORF">H1S01_06115</name>
</gene>
<dbReference type="RefSeq" id="WP_188039220.1">
    <property type="nucleotide sequence ID" value="NZ_JACVHF010000004.1"/>
</dbReference>
<dbReference type="EMBL" id="JACVHF010000004">
    <property type="protein sequence ID" value="MBC9784086.1"/>
    <property type="molecule type" value="Genomic_DNA"/>
</dbReference>
<reference evidence="5 6" key="1">
    <citation type="submission" date="2020-07" db="EMBL/GenBank/DDBJ databases">
        <title>Draft whole-genome sequence of Heliobacterium chlorum DSM 3682, type strain.</title>
        <authorList>
            <person name="Kyndt J.A."/>
            <person name="Meyer T.E."/>
            <person name="Imhoff J.F."/>
        </authorList>
    </citation>
    <scope>NUCLEOTIDE SEQUENCE [LARGE SCALE GENOMIC DNA]</scope>
    <source>
        <strain evidence="5 6">DSM 3682</strain>
    </source>
</reference>
<dbReference type="Proteomes" id="UP000617402">
    <property type="component" value="Unassembled WGS sequence"/>
</dbReference>
<evidence type="ECO:0000256" key="2">
    <source>
        <dbReference type="ARBA" id="ARBA00022741"/>
    </source>
</evidence>
<dbReference type="InterPro" id="IPR003439">
    <property type="entry name" value="ABC_transporter-like_ATP-bd"/>
</dbReference>
<dbReference type="SUPFAM" id="SSF52540">
    <property type="entry name" value="P-loop containing nucleoside triphosphate hydrolases"/>
    <property type="match status" value="1"/>
</dbReference>
<proteinExistence type="predicted"/>
<protein>
    <submittedName>
        <fullName evidence="5">ATP-binding cassette domain-containing protein</fullName>
    </submittedName>
</protein>
<evidence type="ECO:0000256" key="3">
    <source>
        <dbReference type="ARBA" id="ARBA00022840"/>
    </source>
</evidence>
<accession>A0ABR7T3F9</accession>
<keyword evidence="1" id="KW-0813">Transport</keyword>
<dbReference type="SMART" id="SM00382">
    <property type="entry name" value="AAA"/>
    <property type="match status" value="1"/>
</dbReference>
<keyword evidence="6" id="KW-1185">Reference proteome</keyword>
<evidence type="ECO:0000256" key="1">
    <source>
        <dbReference type="ARBA" id="ARBA00022448"/>
    </source>
</evidence>
<dbReference type="InterPro" id="IPR027417">
    <property type="entry name" value="P-loop_NTPase"/>
</dbReference>
<feature type="domain" description="ABC transporter" evidence="4">
    <location>
        <begin position="22"/>
        <end position="255"/>
    </location>
</feature>
<dbReference type="PANTHER" id="PTHR42711">
    <property type="entry name" value="ABC TRANSPORTER ATP-BINDING PROTEIN"/>
    <property type="match status" value="1"/>
</dbReference>
<keyword evidence="2" id="KW-0547">Nucleotide-binding</keyword>
<evidence type="ECO:0000259" key="4">
    <source>
        <dbReference type="PROSITE" id="PS50893"/>
    </source>
</evidence>
<evidence type="ECO:0000313" key="5">
    <source>
        <dbReference type="EMBL" id="MBC9784086.1"/>
    </source>
</evidence>
<dbReference type="Gene3D" id="3.40.50.300">
    <property type="entry name" value="P-loop containing nucleotide triphosphate hydrolases"/>
    <property type="match status" value="1"/>
</dbReference>
<dbReference type="Pfam" id="PF00005">
    <property type="entry name" value="ABC_tran"/>
    <property type="match status" value="1"/>
</dbReference>
<dbReference type="InterPro" id="IPR003593">
    <property type="entry name" value="AAA+_ATPase"/>
</dbReference>
<dbReference type="PROSITE" id="PS50893">
    <property type="entry name" value="ABC_TRANSPORTER_2"/>
    <property type="match status" value="1"/>
</dbReference>
<dbReference type="InterPro" id="IPR050763">
    <property type="entry name" value="ABC_transporter_ATP-binding"/>
</dbReference>
<organism evidence="5 6">
    <name type="scientific">Heliobacterium chlorum</name>
    <dbReference type="NCBI Taxonomy" id="2698"/>
    <lineage>
        <taxon>Bacteria</taxon>
        <taxon>Bacillati</taxon>
        <taxon>Bacillota</taxon>
        <taxon>Clostridia</taxon>
        <taxon>Eubacteriales</taxon>
        <taxon>Heliobacteriaceae</taxon>
        <taxon>Heliobacterium</taxon>
    </lineage>
</organism>